<name>A0A1Y3P4V2_9PSED</name>
<dbReference type="EMBL" id="LOHF01000008">
    <property type="protein sequence ID" value="OUM73742.1"/>
    <property type="molecule type" value="Genomic_DNA"/>
</dbReference>
<dbReference type="AlphaFoldDB" id="A0A1Y3P4V2"/>
<reference evidence="1 2" key="1">
    <citation type="journal article" date="2017" name="Syst. Appl. Microbiol.">
        <title>Pseudomonas caspiana sp. nov., a citrus pathogen in the Pseudomonas syringae phylogenetic group.</title>
        <authorList>
            <person name="Busquets A."/>
            <person name="Gomila M."/>
            <person name="Beiki F."/>
            <person name="Mulet M."/>
            <person name="Rahimian H."/>
            <person name="Garcia-Valdes E."/>
            <person name="Lalucat J."/>
        </authorList>
    </citation>
    <scope>NUCLEOTIDE SEQUENCE [LARGE SCALE GENOMIC DNA]</scope>
    <source>
        <strain evidence="1 2">FBF102</strain>
    </source>
</reference>
<organism evidence="1 2">
    <name type="scientific">Pseudomonas caspiana</name>
    <dbReference type="NCBI Taxonomy" id="1451454"/>
    <lineage>
        <taxon>Bacteria</taxon>
        <taxon>Pseudomonadati</taxon>
        <taxon>Pseudomonadota</taxon>
        <taxon>Gammaproteobacteria</taxon>
        <taxon>Pseudomonadales</taxon>
        <taxon>Pseudomonadaceae</taxon>
        <taxon>Pseudomonas</taxon>
    </lineage>
</organism>
<gene>
    <name evidence="1" type="ORF">AUC60_11770</name>
</gene>
<sequence>MNTYKYRPYYQYNGPSASNPLREMLTDDEQERSISLFYTDVLSRFEDDYAVISRDAEGVLSIQTLLPKQECDDRIAQLLTALDLYGIKL</sequence>
<protein>
    <submittedName>
        <fullName evidence="1">Uncharacterized protein</fullName>
    </submittedName>
</protein>
<evidence type="ECO:0000313" key="1">
    <source>
        <dbReference type="EMBL" id="OUM73742.1"/>
    </source>
</evidence>
<keyword evidence="2" id="KW-1185">Reference proteome</keyword>
<accession>A0A1Y3P4V2</accession>
<proteinExistence type="predicted"/>
<dbReference type="Proteomes" id="UP000195440">
    <property type="component" value="Unassembled WGS sequence"/>
</dbReference>
<comment type="caution">
    <text evidence="1">The sequence shown here is derived from an EMBL/GenBank/DDBJ whole genome shotgun (WGS) entry which is preliminary data.</text>
</comment>
<evidence type="ECO:0000313" key="2">
    <source>
        <dbReference type="Proteomes" id="UP000195440"/>
    </source>
</evidence>